<dbReference type="Ensembl" id="ENSCSAVT00000013817.1">
    <property type="protein sequence ID" value="ENSCSAVP00000013660.1"/>
    <property type="gene ID" value="ENSCSAVG00000008012.1"/>
</dbReference>
<dbReference type="HOGENOM" id="CLU_799145_0_0_1"/>
<feature type="region of interest" description="Disordered" evidence="1">
    <location>
        <begin position="110"/>
        <end position="227"/>
    </location>
</feature>
<evidence type="ECO:0000313" key="3">
    <source>
        <dbReference type="Proteomes" id="UP000007875"/>
    </source>
</evidence>
<keyword evidence="3" id="KW-1185">Reference proteome</keyword>
<feature type="compositionally biased region" description="Basic and acidic residues" evidence="1">
    <location>
        <begin position="1"/>
        <end position="31"/>
    </location>
</feature>
<feature type="compositionally biased region" description="Basic residues" evidence="1">
    <location>
        <begin position="60"/>
        <end position="72"/>
    </location>
</feature>
<feature type="region of interest" description="Disordered" evidence="1">
    <location>
        <begin position="51"/>
        <end position="83"/>
    </location>
</feature>
<reference evidence="2" key="2">
    <citation type="submission" date="2025-08" db="UniProtKB">
        <authorList>
            <consortium name="Ensembl"/>
        </authorList>
    </citation>
    <scope>IDENTIFICATION</scope>
</reference>
<feature type="compositionally biased region" description="Basic and acidic residues" evidence="1">
    <location>
        <begin position="174"/>
        <end position="194"/>
    </location>
</feature>
<accession>H2Z7U8</accession>
<feature type="compositionally biased region" description="Basic and acidic residues" evidence="1">
    <location>
        <begin position="205"/>
        <end position="227"/>
    </location>
</feature>
<dbReference type="InParanoid" id="H2Z7U8"/>
<reference evidence="3" key="1">
    <citation type="submission" date="2003-08" db="EMBL/GenBank/DDBJ databases">
        <authorList>
            <person name="Birren B."/>
            <person name="Nusbaum C."/>
            <person name="Abebe A."/>
            <person name="Abouelleil A."/>
            <person name="Adekoya E."/>
            <person name="Ait-zahra M."/>
            <person name="Allen N."/>
            <person name="Allen T."/>
            <person name="An P."/>
            <person name="Anderson M."/>
            <person name="Anderson S."/>
            <person name="Arachchi H."/>
            <person name="Armbruster J."/>
            <person name="Bachantsang P."/>
            <person name="Baldwin J."/>
            <person name="Barry A."/>
            <person name="Bayul T."/>
            <person name="Blitshsteyn B."/>
            <person name="Bloom T."/>
            <person name="Blye J."/>
            <person name="Boguslavskiy L."/>
            <person name="Borowsky M."/>
            <person name="Boukhgalter B."/>
            <person name="Brunache A."/>
            <person name="Butler J."/>
            <person name="Calixte N."/>
            <person name="Calvo S."/>
            <person name="Camarata J."/>
            <person name="Campo K."/>
            <person name="Chang J."/>
            <person name="Cheshatsang Y."/>
            <person name="Citroen M."/>
            <person name="Collymore A."/>
            <person name="Considine T."/>
            <person name="Cook A."/>
            <person name="Cooke P."/>
            <person name="Corum B."/>
            <person name="Cuomo C."/>
            <person name="David R."/>
            <person name="Dawoe T."/>
            <person name="Degray S."/>
            <person name="Dodge S."/>
            <person name="Dooley K."/>
            <person name="Dorje P."/>
            <person name="Dorjee K."/>
            <person name="Dorris L."/>
            <person name="Duffey N."/>
            <person name="Dupes A."/>
            <person name="Elkins T."/>
            <person name="Engels R."/>
            <person name="Erickson J."/>
            <person name="Farina A."/>
            <person name="Faro S."/>
            <person name="Ferreira P."/>
            <person name="Fischer H."/>
            <person name="Fitzgerald M."/>
            <person name="Foley K."/>
            <person name="Gage D."/>
            <person name="Galagan J."/>
            <person name="Gearin G."/>
            <person name="Gnerre S."/>
            <person name="Gnirke A."/>
            <person name="Goyette A."/>
            <person name="Graham J."/>
            <person name="Grandbois E."/>
            <person name="Gyaltsen K."/>
            <person name="Hafez N."/>
            <person name="Hagopian D."/>
            <person name="Hagos B."/>
            <person name="Hall J."/>
            <person name="Hatcher B."/>
            <person name="Heller A."/>
            <person name="Higgins H."/>
            <person name="Honan T."/>
            <person name="Horn A."/>
            <person name="Houde N."/>
            <person name="Hughes L."/>
            <person name="Hulme W."/>
            <person name="Husby E."/>
            <person name="Iliev I."/>
            <person name="Jaffe D."/>
            <person name="Jones C."/>
            <person name="Kamal M."/>
            <person name="Kamat A."/>
            <person name="Kamvysselis M."/>
            <person name="Karlsson E."/>
            <person name="Kells C."/>
            <person name="Kieu A."/>
            <person name="Kisner P."/>
            <person name="Kodira C."/>
            <person name="Kulbokas E."/>
            <person name="Labutti K."/>
            <person name="Lama D."/>
            <person name="Landers T."/>
            <person name="Leger J."/>
            <person name="Levine S."/>
            <person name="Lewis D."/>
            <person name="Lewis T."/>
            <person name="Lindblad-toh K."/>
            <person name="Liu X."/>
            <person name="Lokyitsang T."/>
            <person name="Lokyitsang Y."/>
            <person name="Lucien O."/>
            <person name="Lui A."/>
            <person name="Ma L.J."/>
            <person name="Mabbitt R."/>
            <person name="Macdonald J."/>
            <person name="Maclean C."/>
            <person name="Major J."/>
            <person name="Manning J."/>
            <person name="Marabella R."/>
            <person name="Maru K."/>
            <person name="Matthews C."/>
            <person name="Mauceli E."/>
            <person name="Mccarthy M."/>
            <person name="Mcdonough S."/>
            <person name="Mcghee T."/>
            <person name="Meldrim J."/>
            <person name="Meneus L."/>
            <person name="Mesirov J."/>
            <person name="Mihalev A."/>
            <person name="Mihova T."/>
            <person name="Mikkelsen T."/>
            <person name="Mlenga V."/>
            <person name="Moru K."/>
            <person name="Mozes J."/>
            <person name="Mulrain L."/>
            <person name="Munson G."/>
            <person name="Naylor J."/>
            <person name="Newes C."/>
            <person name="Nguyen C."/>
            <person name="Nguyen N."/>
            <person name="Nguyen T."/>
            <person name="Nicol R."/>
            <person name="Nielsen C."/>
            <person name="Nizzari M."/>
            <person name="Norbu C."/>
            <person name="Norbu N."/>
            <person name="O'donnell P."/>
            <person name="Okoawo O."/>
            <person name="O'leary S."/>
            <person name="Omotosho B."/>
            <person name="O'neill K."/>
            <person name="Osman S."/>
            <person name="Parker S."/>
            <person name="Perrin D."/>
            <person name="Phunkhang P."/>
            <person name="Piqani B."/>
            <person name="Purcell S."/>
            <person name="Rachupka T."/>
            <person name="Ramasamy U."/>
            <person name="Rameau R."/>
            <person name="Ray V."/>
            <person name="Raymond C."/>
            <person name="Retta R."/>
            <person name="Richardson S."/>
            <person name="Rise C."/>
            <person name="Rodriguez J."/>
            <person name="Rogers J."/>
            <person name="Rogov P."/>
            <person name="Rutman M."/>
            <person name="Schupbach R."/>
            <person name="Seaman C."/>
            <person name="Settipalli S."/>
            <person name="Sharpe T."/>
            <person name="Sheridan J."/>
            <person name="Sherpa N."/>
            <person name="Shi J."/>
            <person name="Smirnov S."/>
            <person name="Smith C."/>
            <person name="Sougnez C."/>
            <person name="Spencer B."/>
            <person name="Stalker J."/>
            <person name="Stange-thomann N."/>
            <person name="Stavropoulos S."/>
            <person name="Stetson K."/>
            <person name="Stone C."/>
            <person name="Stone S."/>
            <person name="Stubbs M."/>
            <person name="Talamas J."/>
            <person name="Tchuinga P."/>
            <person name="Tenzing P."/>
            <person name="Tesfaye S."/>
            <person name="Theodore J."/>
            <person name="Thoulutsang Y."/>
            <person name="Topham K."/>
            <person name="Towey S."/>
            <person name="Tsamla T."/>
            <person name="Tsomo N."/>
            <person name="Vallee D."/>
            <person name="Vassiliev H."/>
            <person name="Venkataraman V."/>
            <person name="Vinson J."/>
            <person name="Vo A."/>
            <person name="Wade C."/>
            <person name="Wang S."/>
            <person name="Wangchuk T."/>
            <person name="Wangdi T."/>
            <person name="Whittaker C."/>
            <person name="Wilkinson J."/>
            <person name="Wu Y."/>
            <person name="Wyman D."/>
            <person name="Yadav S."/>
            <person name="Yang S."/>
            <person name="Yang X."/>
            <person name="Yeager S."/>
            <person name="Yee E."/>
            <person name="Young G."/>
            <person name="Zainoun J."/>
            <person name="Zembeck L."/>
            <person name="Zimmer A."/>
            <person name="Zody M."/>
            <person name="Lander E."/>
        </authorList>
    </citation>
    <scope>NUCLEOTIDE SEQUENCE [LARGE SCALE GENOMIC DNA]</scope>
</reference>
<feature type="region of interest" description="Disordered" evidence="1">
    <location>
        <begin position="1"/>
        <end position="39"/>
    </location>
</feature>
<evidence type="ECO:0000256" key="1">
    <source>
        <dbReference type="SAM" id="MobiDB-lite"/>
    </source>
</evidence>
<dbReference type="Proteomes" id="UP000007875">
    <property type="component" value="Unassembled WGS sequence"/>
</dbReference>
<dbReference type="AlphaFoldDB" id="H2Z7U8"/>
<reference evidence="2" key="3">
    <citation type="submission" date="2025-09" db="UniProtKB">
        <authorList>
            <consortium name="Ensembl"/>
        </authorList>
    </citation>
    <scope>IDENTIFICATION</scope>
</reference>
<sequence>MKEDVKIDKVEDEKEVLSAPKMEEEIPKSESPEPVMESEDNSLVYVIDKEEDLPQDHPRFRGPRHPRGGRPIRPRERMQEKEEARIQRIYEEEKEKMEWEEELHHQLQMERWEEERRRAGPGPFRRGRGRGGFPRASHRDGWDSPPVDDDVDIARGSIRRGPPRPPVGRAPRFPPREREGRHRPPPMMHDDMHGRPPPGFHRGRSPPEHRLPPHPRHPGEPRLPDWDRGHRLPPGMVTSRQNARSTQMNVGFHHHWSIDQYLSSIRRFHPPITSLLSITRDLSITCHLSITRDLSIKWRPSITRDLSIKCCLSITQDQSITLHNMEITLHKLSITLRLSIIHLQSIK</sequence>
<organism evidence="2 3">
    <name type="scientific">Ciona savignyi</name>
    <name type="common">Pacific transparent sea squirt</name>
    <dbReference type="NCBI Taxonomy" id="51511"/>
    <lineage>
        <taxon>Eukaryota</taxon>
        <taxon>Metazoa</taxon>
        <taxon>Chordata</taxon>
        <taxon>Tunicata</taxon>
        <taxon>Ascidiacea</taxon>
        <taxon>Phlebobranchia</taxon>
        <taxon>Cionidae</taxon>
        <taxon>Ciona</taxon>
    </lineage>
</organism>
<protein>
    <submittedName>
        <fullName evidence="2">Uncharacterized protein</fullName>
    </submittedName>
</protein>
<name>H2Z7U8_CIOSA</name>
<proteinExistence type="predicted"/>
<evidence type="ECO:0000313" key="2">
    <source>
        <dbReference type="Ensembl" id="ENSCSAVP00000013660.1"/>
    </source>
</evidence>
<feature type="compositionally biased region" description="Basic and acidic residues" evidence="1">
    <location>
        <begin position="73"/>
        <end position="83"/>
    </location>
</feature>